<evidence type="ECO:0000256" key="4">
    <source>
        <dbReference type="ARBA" id="ARBA00023040"/>
    </source>
</evidence>
<dbReference type="InterPro" id="IPR050125">
    <property type="entry name" value="GPCR_opsins"/>
</dbReference>
<evidence type="ECO:0000256" key="6">
    <source>
        <dbReference type="ARBA" id="ARBA00023170"/>
    </source>
</evidence>
<dbReference type="Pfam" id="PF00001">
    <property type="entry name" value="7tm_1"/>
    <property type="match status" value="1"/>
</dbReference>
<name>A0A7M7HMM4_STRPU</name>
<dbReference type="PROSITE" id="PS50262">
    <property type="entry name" value="G_PROTEIN_RECEP_F1_2"/>
    <property type="match status" value="1"/>
</dbReference>
<dbReference type="AlphaFoldDB" id="A0A7M7HMM4"/>
<dbReference type="GO" id="GO:0007602">
    <property type="term" value="P:phototransduction"/>
    <property type="evidence" value="ECO:0000318"/>
    <property type="project" value="GO_Central"/>
</dbReference>
<evidence type="ECO:0000313" key="12">
    <source>
        <dbReference type="Proteomes" id="UP000007110"/>
    </source>
</evidence>
<keyword evidence="7" id="KW-0807">Transducer</keyword>
<dbReference type="PANTHER" id="PTHR24240">
    <property type="entry name" value="OPSIN"/>
    <property type="match status" value="1"/>
</dbReference>
<dbReference type="CDD" id="cd15074">
    <property type="entry name" value="7tmA_Opsin5_neuropsin"/>
    <property type="match status" value="1"/>
</dbReference>
<dbReference type="GO" id="GO:0008020">
    <property type="term" value="F:G protein-coupled photoreceptor activity"/>
    <property type="evidence" value="ECO:0000318"/>
    <property type="project" value="GO_Central"/>
</dbReference>
<protein>
    <recommendedName>
        <fullName evidence="10">G-protein coupled receptors family 1 profile domain-containing protein</fullName>
    </recommendedName>
</protein>
<feature type="transmembrane region" description="Helical" evidence="9">
    <location>
        <begin position="30"/>
        <end position="56"/>
    </location>
</feature>
<feature type="compositionally biased region" description="Low complexity" evidence="8">
    <location>
        <begin position="439"/>
        <end position="457"/>
    </location>
</feature>
<feature type="transmembrane region" description="Helical" evidence="9">
    <location>
        <begin position="68"/>
        <end position="86"/>
    </location>
</feature>
<keyword evidence="6" id="KW-0675">Receptor</keyword>
<keyword evidence="2 9" id="KW-0812">Transmembrane</keyword>
<dbReference type="FunFam" id="1.20.1070.10:FF:000219">
    <property type="entry name" value="Opsin 5-like 2"/>
    <property type="match status" value="1"/>
</dbReference>
<dbReference type="GO" id="GO:0071482">
    <property type="term" value="P:cellular response to light stimulus"/>
    <property type="evidence" value="ECO:0000318"/>
    <property type="project" value="GO_Central"/>
</dbReference>
<evidence type="ECO:0000259" key="10">
    <source>
        <dbReference type="PROSITE" id="PS50262"/>
    </source>
</evidence>
<reference evidence="11" key="2">
    <citation type="submission" date="2021-01" db="UniProtKB">
        <authorList>
            <consortium name="EnsemblMetazoa"/>
        </authorList>
    </citation>
    <scope>IDENTIFICATION</scope>
</reference>
<dbReference type="OMA" id="NITVICV"/>
<dbReference type="InterPro" id="IPR000276">
    <property type="entry name" value="GPCR_Rhodpsn"/>
</dbReference>
<feature type="domain" description="G-protein coupled receptors family 1 profile" evidence="10">
    <location>
        <begin position="47"/>
        <end position="308"/>
    </location>
</feature>
<dbReference type="GeneID" id="100891307"/>
<evidence type="ECO:0000256" key="8">
    <source>
        <dbReference type="SAM" id="MobiDB-lite"/>
    </source>
</evidence>
<dbReference type="EnsemblMetazoa" id="XM_011676116">
    <property type="protein sequence ID" value="XP_011674418"/>
    <property type="gene ID" value="LOC100891307"/>
</dbReference>
<keyword evidence="12" id="KW-1185">Reference proteome</keyword>
<comment type="subcellular location">
    <subcellularLocation>
        <location evidence="1">Membrane</location>
        <topology evidence="1">Multi-pass membrane protein</topology>
    </subcellularLocation>
</comment>
<feature type="compositionally biased region" description="Basic residues" evidence="8">
    <location>
        <begin position="410"/>
        <end position="419"/>
    </location>
</feature>
<dbReference type="PRINTS" id="PR00237">
    <property type="entry name" value="GPCRRHODOPSN"/>
</dbReference>
<sequence length="498" mass="55553">MAASVTESSATEAISRLQPEYMVPLTRTGYLLTAIYLTIVGSIATVGNITVICVLCRYRTFRKRSINLLLINMAASDLGVSVAGYPLTTVSGYWGRWLFGDVGCQFYAFCVYTLSCSTISTHAAIAVYRYIYIVKTDLRPKLTANFTSGVIVVIWVYAFFWTVTPFVGWSSYIYEPFGTSCSVNWVGRTISDISYMVACTIGVYLLQIFIMLYCYIRVAKKIRGVDPGRTEEKDAGVVVFGRLRKREAKIDTHVTKMCFMMMLTFIVVWAPYAVECLRAAHVHRISALSSVLPTMFAKSSCMVNPIIFLTSSSKFRQDLGKLWSRPSSQDSLQLEERNKTQRSLYVRHSELGSAHGNDTASVYYEKERIYIGEMRATSIQKEAELLQRDPELLSIASSTNSDVKFVVRDRPKRYTKRPVKPQGPRGPEMFTASGVTNKGSSTSDSGGQSTSSGTTGSKPKRSGRKASRQYSMKSQSEDTGEIFTLDGSALEMMSLRKL</sequence>
<keyword evidence="4" id="KW-0297">G-protein coupled receptor</keyword>
<dbReference type="GO" id="GO:0007186">
    <property type="term" value="P:G protein-coupled receptor signaling pathway"/>
    <property type="evidence" value="ECO:0000318"/>
    <property type="project" value="GO_Central"/>
</dbReference>
<feature type="transmembrane region" description="Helical" evidence="9">
    <location>
        <begin position="106"/>
        <end position="128"/>
    </location>
</feature>
<organism evidence="11 12">
    <name type="scientific">Strongylocentrotus purpuratus</name>
    <name type="common">Purple sea urchin</name>
    <dbReference type="NCBI Taxonomy" id="7668"/>
    <lineage>
        <taxon>Eukaryota</taxon>
        <taxon>Metazoa</taxon>
        <taxon>Echinodermata</taxon>
        <taxon>Eleutherozoa</taxon>
        <taxon>Echinozoa</taxon>
        <taxon>Echinoidea</taxon>
        <taxon>Euechinoidea</taxon>
        <taxon>Echinacea</taxon>
        <taxon>Camarodonta</taxon>
        <taxon>Echinidea</taxon>
        <taxon>Strongylocentrotidae</taxon>
        <taxon>Strongylocentrotus</taxon>
    </lineage>
</organism>
<feature type="region of interest" description="Disordered" evidence="8">
    <location>
        <begin position="407"/>
        <end position="483"/>
    </location>
</feature>
<dbReference type="InParanoid" id="A0A7M7HMM4"/>
<reference evidence="12" key="1">
    <citation type="submission" date="2015-02" db="EMBL/GenBank/DDBJ databases">
        <title>Genome sequencing for Strongylocentrotus purpuratus.</title>
        <authorList>
            <person name="Murali S."/>
            <person name="Liu Y."/>
            <person name="Vee V."/>
            <person name="English A."/>
            <person name="Wang M."/>
            <person name="Skinner E."/>
            <person name="Han Y."/>
            <person name="Muzny D.M."/>
            <person name="Worley K.C."/>
            <person name="Gibbs R.A."/>
        </authorList>
    </citation>
    <scope>NUCLEOTIDE SEQUENCE</scope>
</reference>
<dbReference type="Proteomes" id="UP000007110">
    <property type="component" value="Unassembled WGS sequence"/>
</dbReference>
<evidence type="ECO:0000256" key="1">
    <source>
        <dbReference type="ARBA" id="ARBA00004141"/>
    </source>
</evidence>
<feature type="transmembrane region" description="Helical" evidence="9">
    <location>
        <begin position="193"/>
        <end position="216"/>
    </location>
</feature>
<proteinExistence type="predicted"/>
<evidence type="ECO:0000256" key="2">
    <source>
        <dbReference type="ARBA" id="ARBA00022692"/>
    </source>
</evidence>
<dbReference type="OrthoDB" id="5564849at2759"/>
<feature type="transmembrane region" description="Helical" evidence="9">
    <location>
        <begin position="149"/>
        <end position="173"/>
    </location>
</feature>
<dbReference type="Gene3D" id="1.20.1070.10">
    <property type="entry name" value="Rhodopsin 7-helix transmembrane proteins"/>
    <property type="match status" value="1"/>
</dbReference>
<evidence type="ECO:0000256" key="5">
    <source>
        <dbReference type="ARBA" id="ARBA00023136"/>
    </source>
</evidence>
<feature type="transmembrane region" description="Helical" evidence="9">
    <location>
        <begin position="254"/>
        <end position="274"/>
    </location>
</feature>
<dbReference type="KEGG" id="spu:100891307"/>
<evidence type="ECO:0000256" key="7">
    <source>
        <dbReference type="ARBA" id="ARBA00023224"/>
    </source>
</evidence>
<evidence type="ECO:0000256" key="3">
    <source>
        <dbReference type="ARBA" id="ARBA00022989"/>
    </source>
</evidence>
<dbReference type="RefSeq" id="XP_011674418.2">
    <property type="nucleotide sequence ID" value="XM_011676116.2"/>
</dbReference>
<evidence type="ECO:0000256" key="9">
    <source>
        <dbReference type="SAM" id="Phobius"/>
    </source>
</evidence>
<dbReference type="GO" id="GO:0005886">
    <property type="term" value="C:plasma membrane"/>
    <property type="evidence" value="ECO:0000318"/>
    <property type="project" value="GO_Central"/>
</dbReference>
<dbReference type="SUPFAM" id="SSF81321">
    <property type="entry name" value="Family A G protein-coupled receptor-like"/>
    <property type="match status" value="1"/>
</dbReference>
<keyword evidence="3 9" id="KW-1133">Transmembrane helix</keyword>
<keyword evidence="5 9" id="KW-0472">Membrane</keyword>
<feature type="compositionally biased region" description="Basic residues" evidence="8">
    <location>
        <begin position="458"/>
        <end position="467"/>
    </location>
</feature>
<dbReference type="InterPro" id="IPR017452">
    <property type="entry name" value="GPCR_Rhodpsn_7TM"/>
</dbReference>
<accession>A0A7M7HMM4</accession>
<evidence type="ECO:0000313" key="11">
    <source>
        <dbReference type="EnsemblMetazoa" id="XP_011674418"/>
    </source>
</evidence>